<dbReference type="GO" id="GO:0005524">
    <property type="term" value="F:ATP binding"/>
    <property type="evidence" value="ECO:0007669"/>
    <property type="project" value="InterPro"/>
</dbReference>
<dbReference type="InterPro" id="IPR000719">
    <property type="entry name" value="Prot_kinase_dom"/>
</dbReference>
<dbReference type="Gene3D" id="1.10.510.10">
    <property type="entry name" value="Transferase(Phosphotransferase) domain 1"/>
    <property type="match status" value="1"/>
</dbReference>
<reference evidence="3 4" key="1">
    <citation type="journal article" date="2016" name="G3 (Bethesda)">
        <title>First Draft Assembly and Annotation of the Genome of a California Endemic Oak Quercus lobata Nee (Fagaceae).</title>
        <authorList>
            <person name="Sork V.L."/>
            <person name="Fitz-Gibbon S.T."/>
            <person name="Puiu D."/>
            <person name="Crepeau M."/>
            <person name="Gugger P.F."/>
            <person name="Sherman R."/>
            <person name="Stevens K."/>
            <person name="Langley C.H."/>
            <person name="Pellegrini M."/>
            <person name="Salzberg S.L."/>
        </authorList>
    </citation>
    <scope>NUCLEOTIDE SEQUENCE [LARGE SCALE GENOMIC DNA]</scope>
    <source>
        <strain evidence="3 4">cv. SW786</strain>
    </source>
</reference>
<dbReference type="PANTHER" id="PTHR48006:SF88">
    <property type="entry name" value="LRR RECEPTOR-LIKE KINASE FAMILY PROTEIN"/>
    <property type="match status" value="1"/>
</dbReference>
<dbReference type="EnsemblPlants" id="QL10p063296:mrna">
    <property type="protein sequence ID" value="QL10p063296:mrna:CDS:1"/>
    <property type="gene ID" value="QL10p063296"/>
</dbReference>
<dbReference type="Pfam" id="PF00069">
    <property type="entry name" value="Pkinase"/>
    <property type="match status" value="1"/>
</dbReference>
<proteinExistence type="predicted"/>
<dbReference type="SUPFAM" id="SSF56112">
    <property type="entry name" value="Protein kinase-like (PK-like)"/>
    <property type="match status" value="1"/>
</dbReference>
<dbReference type="Proteomes" id="UP000594261">
    <property type="component" value="Chromosome 10"/>
</dbReference>
<dbReference type="AlphaFoldDB" id="A0A7N2MU67"/>
<organism evidence="3 4">
    <name type="scientific">Quercus lobata</name>
    <name type="common">Valley oak</name>
    <dbReference type="NCBI Taxonomy" id="97700"/>
    <lineage>
        <taxon>Eukaryota</taxon>
        <taxon>Viridiplantae</taxon>
        <taxon>Streptophyta</taxon>
        <taxon>Embryophyta</taxon>
        <taxon>Tracheophyta</taxon>
        <taxon>Spermatophyta</taxon>
        <taxon>Magnoliopsida</taxon>
        <taxon>eudicotyledons</taxon>
        <taxon>Gunneridae</taxon>
        <taxon>Pentapetalae</taxon>
        <taxon>rosids</taxon>
        <taxon>fabids</taxon>
        <taxon>Fagales</taxon>
        <taxon>Fagaceae</taxon>
        <taxon>Quercus</taxon>
    </lineage>
</organism>
<sequence>MMIDPQISHTDRKVTRVSFAELKEATGNFNTHNSIGLGKIGIMYKAVLPNGSPLAVKRLYESQSFEKQFKSELSALARLRHNNIISLLGYCRERKEMLLVYQYISNSNLYGWLHAGKDKNKILDWPLRIKIAVGIARGLACLHHNCHFSVVHLSLSSKAILLDQNFEAKISNFGEAIILKPGGLMFVNSSDNDMSNRVFDGSGARELDFYKKDVYDFGILLLELITGKAPIQINSYSNRLDGSYVDWITCLLTCPSLMCNFIDKSLIGLGFDNEIFQLLKIAGACIKPLSCQRPTTLELYHVISILGENYGLINDDPEILRQSEIATASTSNEIVEAESI</sequence>
<dbReference type="InterPro" id="IPR051824">
    <property type="entry name" value="LRR_Rcpt-Like_S/T_Kinase"/>
</dbReference>
<evidence type="ECO:0000256" key="1">
    <source>
        <dbReference type="ARBA" id="ARBA00004479"/>
    </source>
</evidence>
<evidence type="ECO:0000313" key="4">
    <source>
        <dbReference type="Proteomes" id="UP000594261"/>
    </source>
</evidence>
<name>A0A7N2MU67_QUELO</name>
<evidence type="ECO:0000313" key="3">
    <source>
        <dbReference type="EnsemblPlants" id="QL10p063296:mrna:CDS:1"/>
    </source>
</evidence>
<dbReference type="PANTHER" id="PTHR48006">
    <property type="entry name" value="LEUCINE-RICH REPEAT-CONTAINING PROTEIN DDB_G0281931-RELATED"/>
    <property type="match status" value="1"/>
</dbReference>
<accession>A0A7N2MU67</accession>
<dbReference type="GO" id="GO:0004672">
    <property type="term" value="F:protein kinase activity"/>
    <property type="evidence" value="ECO:0007669"/>
    <property type="project" value="InterPro"/>
</dbReference>
<dbReference type="EMBL" id="LRBV02000010">
    <property type="status" value="NOT_ANNOTATED_CDS"/>
    <property type="molecule type" value="Genomic_DNA"/>
</dbReference>
<dbReference type="InParanoid" id="A0A7N2MU67"/>
<dbReference type="GO" id="GO:0016020">
    <property type="term" value="C:membrane"/>
    <property type="evidence" value="ECO:0007669"/>
    <property type="project" value="UniProtKB-SubCell"/>
</dbReference>
<protein>
    <recommendedName>
        <fullName evidence="2">Protein kinase domain-containing protein</fullName>
    </recommendedName>
</protein>
<dbReference type="InterPro" id="IPR011009">
    <property type="entry name" value="Kinase-like_dom_sf"/>
</dbReference>
<dbReference type="Gene3D" id="3.30.200.20">
    <property type="entry name" value="Phosphorylase Kinase, domain 1"/>
    <property type="match status" value="1"/>
</dbReference>
<keyword evidence="4" id="KW-1185">Reference proteome</keyword>
<dbReference type="Gramene" id="QL10p063296:mrna">
    <property type="protein sequence ID" value="QL10p063296:mrna:CDS:1"/>
    <property type="gene ID" value="QL10p063296"/>
</dbReference>
<comment type="subcellular location">
    <subcellularLocation>
        <location evidence="1">Membrane</location>
        <topology evidence="1">Single-pass type I membrane protein</topology>
    </subcellularLocation>
</comment>
<feature type="domain" description="Protein kinase" evidence="2">
    <location>
        <begin position="29"/>
        <end position="306"/>
    </location>
</feature>
<dbReference type="PROSITE" id="PS50011">
    <property type="entry name" value="PROTEIN_KINASE_DOM"/>
    <property type="match status" value="1"/>
</dbReference>
<reference evidence="3" key="2">
    <citation type="submission" date="2021-01" db="UniProtKB">
        <authorList>
            <consortium name="EnsemblPlants"/>
        </authorList>
    </citation>
    <scope>IDENTIFICATION</scope>
</reference>
<evidence type="ECO:0000259" key="2">
    <source>
        <dbReference type="PROSITE" id="PS50011"/>
    </source>
</evidence>